<organism evidence="11">
    <name type="scientific">Taenia asiatica</name>
    <name type="common">Asian tapeworm</name>
    <dbReference type="NCBI Taxonomy" id="60517"/>
    <lineage>
        <taxon>Eukaryota</taxon>
        <taxon>Metazoa</taxon>
        <taxon>Spiralia</taxon>
        <taxon>Lophotrochozoa</taxon>
        <taxon>Platyhelminthes</taxon>
        <taxon>Cestoda</taxon>
        <taxon>Eucestoda</taxon>
        <taxon>Cyclophyllidea</taxon>
        <taxon>Taeniidae</taxon>
        <taxon>Taenia</taxon>
    </lineage>
</organism>
<evidence type="ECO:0000256" key="1">
    <source>
        <dbReference type="ARBA" id="ARBA00004123"/>
    </source>
</evidence>
<evidence type="ECO:0000313" key="9">
    <source>
        <dbReference type="EMBL" id="VDK20848.1"/>
    </source>
</evidence>
<protein>
    <submittedName>
        <fullName evidence="11">POT1PC domain-containing protein</fullName>
    </submittedName>
</protein>
<dbReference type="OrthoDB" id="2186770at2759"/>
<keyword evidence="7" id="KW-0539">Nucleus</keyword>
<name>A0A0R3VT54_TAEAS</name>
<dbReference type="EMBL" id="UYRS01000049">
    <property type="protein sequence ID" value="VDK20848.1"/>
    <property type="molecule type" value="Genomic_DNA"/>
</dbReference>
<evidence type="ECO:0000313" key="10">
    <source>
        <dbReference type="Proteomes" id="UP000282613"/>
    </source>
</evidence>
<dbReference type="STRING" id="60517.A0A0R3VT54"/>
<comment type="subcellular location">
    <subcellularLocation>
        <location evidence="2">Chromosome</location>
        <location evidence="2">Telomere</location>
    </subcellularLocation>
    <subcellularLocation>
        <location evidence="1">Nucleus</location>
    </subcellularLocation>
</comment>
<evidence type="ECO:0000256" key="4">
    <source>
        <dbReference type="ARBA" id="ARBA00022454"/>
    </source>
</evidence>
<sequence length="421" mass="47411">MHRLSVSTFRGRLQGYGSENFTDKDLSRVKELRDWYNSPECPLEKEAPQSLSSYKTEQGMHNLSRIHSVKMNAFFNTEAQVVAIYTYPPGVTQDLILCLWDGEPPKDSLDLSPFYKLSDLDHPPSPDGLRMDPRLTCITKHSFLPEVGDWSVCVFIFGEHAESVRSLKPGVLVRLFNLHCTAKYNPDKRKVDMHGGGHRYGRRIELLTEEMASVDLLERLRLGEMKRQPLNAASLSPDMDCLRMLTIAQFYEVLDEHKSTDLGEVGESSSSSSPVHIRIYGRVVGVVPSKSENILNHLLLKCGTCRRIRRFKDDDRCICDCKSTSRFDILPLFLLELADFSGRVPVVTSTRGAEALIGARFPSFRACLKTIFKGLSVEERVKAGEEIKEAWSACVGGWVDATLLVLQNSCQGEVEMVYLEG</sequence>
<evidence type="ECO:0000256" key="3">
    <source>
        <dbReference type="ARBA" id="ARBA00008442"/>
    </source>
</evidence>
<accession>A0A0R3VT54</accession>
<dbReference type="InterPro" id="IPR012340">
    <property type="entry name" value="NA-bd_OB-fold"/>
</dbReference>
<evidence type="ECO:0000256" key="7">
    <source>
        <dbReference type="ARBA" id="ARBA00023242"/>
    </source>
</evidence>
<dbReference type="Gene3D" id="2.40.50.140">
    <property type="entry name" value="Nucleic acid-binding proteins"/>
    <property type="match status" value="1"/>
</dbReference>
<dbReference type="SUPFAM" id="SSF50249">
    <property type="entry name" value="Nucleic acid-binding proteins"/>
    <property type="match status" value="1"/>
</dbReference>
<evidence type="ECO:0000313" key="11">
    <source>
        <dbReference type="WBParaSite" id="TASK_0000039601-mRNA-1"/>
    </source>
</evidence>
<keyword evidence="4" id="KW-0158">Chromosome</keyword>
<keyword evidence="10" id="KW-1185">Reference proteome</keyword>
<evidence type="ECO:0000256" key="5">
    <source>
        <dbReference type="ARBA" id="ARBA00022895"/>
    </source>
</evidence>
<dbReference type="GO" id="GO:0005634">
    <property type="term" value="C:nucleus"/>
    <property type="evidence" value="ECO:0007669"/>
    <property type="project" value="UniProtKB-SubCell"/>
</dbReference>
<dbReference type="WBParaSite" id="TASK_0000039601-mRNA-1">
    <property type="protein sequence ID" value="TASK_0000039601-mRNA-1"/>
    <property type="gene ID" value="TASK_0000039601"/>
</dbReference>
<dbReference type="Pfam" id="PF16686">
    <property type="entry name" value="POT1PC"/>
    <property type="match status" value="1"/>
</dbReference>
<proteinExistence type="inferred from homology"/>
<dbReference type="AlphaFoldDB" id="A0A0R3VT54"/>
<keyword evidence="5" id="KW-0779">Telomere</keyword>
<dbReference type="Proteomes" id="UP000282613">
    <property type="component" value="Unassembled WGS sequence"/>
</dbReference>
<feature type="domain" description="Protection of telomeres protein 1 ssDNA-binding" evidence="8">
    <location>
        <begin position="66"/>
        <end position="214"/>
    </location>
</feature>
<reference evidence="11" key="1">
    <citation type="submission" date="2017-02" db="UniProtKB">
        <authorList>
            <consortium name="WormBaseParasite"/>
        </authorList>
    </citation>
    <scope>IDENTIFICATION</scope>
</reference>
<evidence type="ECO:0000256" key="6">
    <source>
        <dbReference type="ARBA" id="ARBA00023125"/>
    </source>
</evidence>
<evidence type="ECO:0000259" key="8">
    <source>
        <dbReference type="Pfam" id="PF16686"/>
    </source>
</evidence>
<dbReference type="GO" id="GO:0000781">
    <property type="term" value="C:chromosome, telomeric region"/>
    <property type="evidence" value="ECO:0007669"/>
    <property type="project" value="UniProtKB-SubCell"/>
</dbReference>
<keyword evidence="6" id="KW-0238">DNA-binding</keyword>
<evidence type="ECO:0000256" key="2">
    <source>
        <dbReference type="ARBA" id="ARBA00004574"/>
    </source>
</evidence>
<comment type="similarity">
    <text evidence="3">Belongs to the telombin family.</text>
</comment>
<gene>
    <name evidence="9" type="ORF">TASK_LOCUS397</name>
</gene>
<dbReference type="InterPro" id="IPR032042">
    <property type="entry name" value="POT1PC"/>
</dbReference>
<reference evidence="9 10" key="2">
    <citation type="submission" date="2018-11" db="EMBL/GenBank/DDBJ databases">
        <authorList>
            <consortium name="Pathogen Informatics"/>
        </authorList>
    </citation>
    <scope>NUCLEOTIDE SEQUENCE [LARGE SCALE GENOMIC DNA]</scope>
</reference>
<dbReference type="GO" id="GO:0043047">
    <property type="term" value="F:single-stranded telomeric DNA binding"/>
    <property type="evidence" value="ECO:0007669"/>
    <property type="project" value="InterPro"/>
</dbReference>